<dbReference type="InterPro" id="IPR025403">
    <property type="entry name" value="TgpA-like_C"/>
</dbReference>
<gene>
    <name evidence="3" type="ORF">SAMN04488023_104222</name>
</gene>
<evidence type="ECO:0000256" key="1">
    <source>
        <dbReference type="SAM" id="Phobius"/>
    </source>
</evidence>
<feature type="domain" description="Protein-glutamine gamma-glutamyltransferase-like C-terminal" evidence="2">
    <location>
        <begin position="152"/>
        <end position="217"/>
    </location>
</feature>
<keyword evidence="1" id="KW-0812">Transmembrane</keyword>
<dbReference type="RefSeq" id="WP_090882082.1">
    <property type="nucleotide sequence ID" value="NZ_FOGG01000004.1"/>
</dbReference>
<evidence type="ECO:0000313" key="4">
    <source>
        <dbReference type="Proteomes" id="UP000199572"/>
    </source>
</evidence>
<keyword evidence="1" id="KW-0472">Membrane</keyword>
<protein>
    <recommendedName>
        <fullName evidence="2">Protein-glutamine gamma-glutamyltransferase-like C-terminal domain-containing protein</fullName>
    </recommendedName>
</protein>
<evidence type="ECO:0000313" key="3">
    <source>
        <dbReference type="EMBL" id="SER12893.1"/>
    </source>
</evidence>
<feature type="transmembrane region" description="Helical" evidence="1">
    <location>
        <begin position="81"/>
        <end position="103"/>
    </location>
</feature>
<evidence type="ECO:0000259" key="2">
    <source>
        <dbReference type="Pfam" id="PF13559"/>
    </source>
</evidence>
<keyword evidence="4" id="KW-1185">Reference proteome</keyword>
<dbReference type="AlphaFoldDB" id="A0A1H9LPU2"/>
<name>A0A1H9LPU2_9SPHI</name>
<organism evidence="3 4">
    <name type="scientific">Pedobacter rhizosphaerae</name>
    <dbReference type="NCBI Taxonomy" id="390241"/>
    <lineage>
        <taxon>Bacteria</taxon>
        <taxon>Pseudomonadati</taxon>
        <taxon>Bacteroidota</taxon>
        <taxon>Sphingobacteriia</taxon>
        <taxon>Sphingobacteriales</taxon>
        <taxon>Sphingobacteriaceae</taxon>
        <taxon>Pedobacter</taxon>
    </lineage>
</organism>
<proteinExistence type="predicted"/>
<accession>A0A1H9LPU2</accession>
<keyword evidence="1" id="KW-1133">Transmembrane helix</keyword>
<reference evidence="3 4" key="1">
    <citation type="submission" date="2016-10" db="EMBL/GenBank/DDBJ databases">
        <authorList>
            <person name="de Groot N.N."/>
        </authorList>
    </citation>
    <scope>NUCLEOTIDE SEQUENCE [LARGE SCALE GENOMIC DNA]</scope>
    <source>
        <strain evidence="3 4">DSM 18610</strain>
    </source>
</reference>
<sequence>MTGLCFGQKELSKKPAKVVKIDSGKVEIRKIDTAEVSAYSKQRDFIYDDVPPESLSLWDRFWNWLWDLIGRAFRNKVSGSLIKYVLLGLVIVIVIFLVIKLVGLDYKVLTGQSKALDIPFEETLENIHEINFDEQLELALQSYNYRLAVRLLYLKTLKQLSDQKIISWLPDKTNRAYVSEIQDVQKREVFSDLTLQFEYIWYGEFFIDKNTFESVHQSFQQFNSSKV</sequence>
<dbReference type="EMBL" id="FOGG01000004">
    <property type="protein sequence ID" value="SER12893.1"/>
    <property type="molecule type" value="Genomic_DNA"/>
</dbReference>
<dbReference type="Proteomes" id="UP000199572">
    <property type="component" value="Unassembled WGS sequence"/>
</dbReference>
<dbReference type="STRING" id="390241.SAMN04488023_104222"/>
<dbReference type="Pfam" id="PF13559">
    <property type="entry name" value="DUF4129"/>
    <property type="match status" value="1"/>
</dbReference>